<dbReference type="Proteomes" id="UP001301958">
    <property type="component" value="Unassembled WGS sequence"/>
</dbReference>
<feature type="repeat" description="ANK" evidence="3">
    <location>
        <begin position="179"/>
        <end position="211"/>
    </location>
</feature>
<dbReference type="InterPro" id="IPR036770">
    <property type="entry name" value="Ankyrin_rpt-contain_sf"/>
</dbReference>
<evidence type="ECO:0000256" key="1">
    <source>
        <dbReference type="ARBA" id="ARBA00022737"/>
    </source>
</evidence>
<keyword evidence="5" id="KW-1185">Reference proteome</keyword>
<proteinExistence type="predicted"/>
<evidence type="ECO:0000313" key="5">
    <source>
        <dbReference type="Proteomes" id="UP001301958"/>
    </source>
</evidence>
<protein>
    <submittedName>
        <fullName evidence="4">Ankyrin repeat-containing domain protein</fullName>
    </submittedName>
</protein>
<dbReference type="InterPro" id="IPR055530">
    <property type="entry name" value="DUF7104"/>
</dbReference>
<evidence type="ECO:0000256" key="2">
    <source>
        <dbReference type="ARBA" id="ARBA00023043"/>
    </source>
</evidence>
<dbReference type="InterPro" id="IPR002110">
    <property type="entry name" value="Ankyrin_rpt"/>
</dbReference>
<name>A0AAN6YK07_9PEZI</name>
<dbReference type="EMBL" id="MU865667">
    <property type="protein sequence ID" value="KAK4220683.1"/>
    <property type="molecule type" value="Genomic_DNA"/>
</dbReference>
<accession>A0AAN6YK07</accession>
<dbReference type="Pfam" id="PF23397">
    <property type="entry name" value="DUF7104"/>
    <property type="match status" value="2"/>
</dbReference>
<reference evidence="4" key="2">
    <citation type="submission" date="2023-05" db="EMBL/GenBank/DDBJ databases">
        <authorList>
            <consortium name="Lawrence Berkeley National Laboratory"/>
            <person name="Steindorff A."/>
            <person name="Hensen N."/>
            <person name="Bonometti L."/>
            <person name="Westerberg I."/>
            <person name="Brannstrom I.O."/>
            <person name="Guillou S."/>
            <person name="Cros-Aarteil S."/>
            <person name="Calhoun S."/>
            <person name="Haridas S."/>
            <person name="Kuo A."/>
            <person name="Mondo S."/>
            <person name="Pangilinan J."/>
            <person name="Riley R."/>
            <person name="Labutti K."/>
            <person name="Andreopoulos B."/>
            <person name="Lipzen A."/>
            <person name="Chen C."/>
            <person name="Yanf M."/>
            <person name="Daum C."/>
            <person name="Ng V."/>
            <person name="Clum A."/>
            <person name="Ohm R."/>
            <person name="Martin F."/>
            <person name="Silar P."/>
            <person name="Natvig D."/>
            <person name="Lalanne C."/>
            <person name="Gautier V."/>
            <person name="Ament-Velasquez S.L."/>
            <person name="Kruys A."/>
            <person name="Hutchinson M.I."/>
            <person name="Powell A.J."/>
            <person name="Barry K."/>
            <person name="Miller A.N."/>
            <person name="Grigoriev I.V."/>
            <person name="Debuchy R."/>
            <person name="Gladieux P."/>
            <person name="Thoren M.H."/>
            <person name="Johannesson H."/>
        </authorList>
    </citation>
    <scope>NUCLEOTIDE SEQUENCE</scope>
    <source>
        <strain evidence="4">CBS 990.96</strain>
    </source>
</reference>
<dbReference type="Pfam" id="PF12796">
    <property type="entry name" value="Ank_2"/>
    <property type="match status" value="1"/>
</dbReference>
<reference evidence="4" key="1">
    <citation type="journal article" date="2023" name="Mol. Phylogenet. Evol.">
        <title>Genome-scale phylogeny and comparative genomics of the fungal order Sordariales.</title>
        <authorList>
            <person name="Hensen N."/>
            <person name="Bonometti L."/>
            <person name="Westerberg I."/>
            <person name="Brannstrom I.O."/>
            <person name="Guillou S."/>
            <person name="Cros-Aarteil S."/>
            <person name="Calhoun S."/>
            <person name="Haridas S."/>
            <person name="Kuo A."/>
            <person name="Mondo S."/>
            <person name="Pangilinan J."/>
            <person name="Riley R."/>
            <person name="LaButti K."/>
            <person name="Andreopoulos B."/>
            <person name="Lipzen A."/>
            <person name="Chen C."/>
            <person name="Yan M."/>
            <person name="Daum C."/>
            <person name="Ng V."/>
            <person name="Clum A."/>
            <person name="Steindorff A."/>
            <person name="Ohm R.A."/>
            <person name="Martin F."/>
            <person name="Silar P."/>
            <person name="Natvig D.O."/>
            <person name="Lalanne C."/>
            <person name="Gautier V."/>
            <person name="Ament-Velasquez S.L."/>
            <person name="Kruys A."/>
            <person name="Hutchinson M.I."/>
            <person name="Powell A.J."/>
            <person name="Barry K."/>
            <person name="Miller A.N."/>
            <person name="Grigoriev I.V."/>
            <person name="Debuchy R."/>
            <person name="Gladieux P."/>
            <person name="Hiltunen Thoren M."/>
            <person name="Johannesson H."/>
        </authorList>
    </citation>
    <scope>NUCLEOTIDE SEQUENCE</scope>
    <source>
        <strain evidence="4">CBS 990.96</strain>
    </source>
</reference>
<keyword evidence="2 3" id="KW-0040">ANK repeat</keyword>
<gene>
    <name evidence="4" type="ORF">QBC38DRAFT_449821</name>
</gene>
<dbReference type="AlphaFoldDB" id="A0AAN6YK07"/>
<evidence type="ECO:0000256" key="3">
    <source>
        <dbReference type="PROSITE-ProRule" id="PRU00023"/>
    </source>
</evidence>
<organism evidence="4 5">
    <name type="scientific">Podospora fimiseda</name>
    <dbReference type="NCBI Taxonomy" id="252190"/>
    <lineage>
        <taxon>Eukaryota</taxon>
        <taxon>Fungi</taxon>
        <taxon>Dikarya</taxon>
        <taxon>Ascomycota</taxon>
        <taxon>Pezizomycotina</taxon>
        <taxon>Sordariomycetes</taxon>
        <taxon>Sordariomycetidae</taxon>
        <taxon>Sordariales</taxon>
        <taxon>Podosporaceae</taxon>
        <taxon>Podospora</taxon>
    </lineage>
</organism>
<sequence length="241" mass="26280">MALLLEKRGDDVKITEEVVSILAGKFGKEVMALLLENRGDDVKITEEVVKAAAGNEGCDEKIIEFLLHQRLSSVRASISEEVYLAASACGQLAVLDLLSDHFSDYPIKNEFVTTAKFYMASKNGDICSIKNLLDDGIYPDTANVRGVTPLWISPAMGNDPIVDILLKTRNVDINSRSISGRSPIFWPSAHGLDTIVAMLIDAGASVDFLDEEGQTAISTARKNGHSRIVDLLSRLESKEEN</sequence>
<dbReference type="PANTHER" id="PTHR24198:SF165">
    <property type="entry name" value="ANKYRIN REPEAT-CONTAINING PROTEIN-RELATED"/>
    <property type="match status" value="1"/>
</dbReference>
<keyword evidence="1" id="KW-0677">Repeat</keyword>
<dbReference type="Gene3D" id="1.20.5.340">
    <property type="match status" value="1"/>
</dbReference>
<dbReference type="Gene3D" id="1.25.40.20">
    <property type="entry name" value="Ankyrin repeat-containing domain"/>
    <property type="match status" value="1"/>
</dbReference>
<evidence type="ECO:0000313" key="4">
    <source>
        <dbReference type="EMBL" id="KAK4220683.1"/>
    </source>
</evidence>
<comment type="caution">
    <text evidence="4">The sequence shown here is derived from an EMBL/GenBank/DDBJ whole genome shotgun (WGS) entry which is preliminary data.</text>
</comment>
<dbReference type="PROSITE" id="PS50088">
    <property type="entry name" value="ANK_REPEAT"/>
    <property type="match status" value="1"/>
</dbReference>
<dbReference type="PANTHER" id="PTHR24198">
    <property type="entry name" value="ANKYRIN REPEAT AND PROTEIN KINASE DOMAIN-CONTAINING PROTEIN"/>
    <property type="match status" value="1"/>
</dbReference>
<dbReference type="SUPFAM" id="SSF48403">
    <property type="entry name" value="Ankyrin repeat"/>
    <property type="match status" value="1"/>
</dbReference>